<keyword evidence="2" id="KW-1185">Reference proteome</keyword>
<dbReference type="AlphaFoldDB" id="A0A9X1A705"/>
<accession>A0A9X1A705</accession>
<sequence length="59" mass="6910">MVDNVDIRYYAISSNGRMLLQAETDEEALNAVEASYYHRRTAKRIVRETRETIHLRDPA</sequence>
<organism evidence="1 2">
    <name type="scientific">Aminobacter anthyllidis</name>
    <dbReference type="NCBI Taxonomy" id="1035067"/>
    <lineage>
        <taxon>Bacteria</taxon>
        <taxon>Pseudomonadati</taxon>
        <taxon>Pseudomonadota</taxon>
        <taxon>Alphaproteobacteria</taxon>
        <taxon>Hyphomicrobiales</taxon>
        <taxon>Phyllobacteriaceae</taxon>
        <taxon>Aminobacter</taxon>
    </lineage>
</organism>
<comment type="caution">
    <text evidence="1">The sequence shown here is derived from an EMBL/GenBank/DDBJ whole genome shotgun (WGS) entry which is preliminary data.</text>
</comment>
<gene>
    <name evidence="1" type="ORF">J1C56_02395</name>
</gene>
<reference evidence="1" key="1">
    <citation type="journal article" date="2021" name="Microorganisms">
        <title>Phylogenomic Reconstruction and Metabolic Potential of the Genus Aminobacter.</title>
        <authorList>
            <person name="Artuso I."/>
            <person name="Turrini P."/>
            <person name="Pirolo M."/>
            <person name="Lugli G.A."/>
            <person name="Ventura M."/>
            <person name="Visca P."/>
        </authorList>
    </citation>
    <scope>NUCLEOTIDE SEQUENCE</scope>
    <source>
        <strain evidence="1">LMG 26462</strain>
    </source>
</reference>
<protein>
    <submittedName>
        <fullName evidence="1">Uncharacterized protein</fullName>
    </submittedName>
</protein>
<proteinExistence type="predicted"/>
<reference evidence="1" key="2">
    <citation type="submission" date="2021-03" db="EMBL/GenBank/DDBJ databases">
        <authorList>
            <person name="Artuso I."/>
            <person name="Turrini P."/>
            <person name="Pirolo M."/>
            <person name="Lugli G.A."/>
            <person name="Ventura M."/>
            <person name="Visca P."/>
        </authorList>
    </citation>
    <scope>NUCLEOTIDE SEQUENCE</scope>
    <source>
        <strain evidence="1">LMG 26462</strain>
    </source>
</reference>
<dbReference type="RefSeq" id="WP_214385645.1">
    <property type="nucleotide sequence ID" value="NZ_JAFLWW010000001.1"/>
</dbReference>
<dbReference type="Proteomes" id="UP001138921">
    <property type="component" value="Unassembled WGS sequence"/>
</dbReference>
<evidence type="ECO:0000313" key="1">
    <source>
        <dbReference type="EMBL" id="MBT1154434.1"/>
    </source>
</evidence>
<dbReference type="EMBL" id="JAFLWW010000001">
    <property type="protein sequence ID" value="MBT1154434.1"/>
    <property type="molecule type" value="Genomic_DNA"/>
</dbReference>
<evidence type="ECO:0000313" key="2">
    <source>
        <dbReference type="Proteomes" id="UP001138921"/>
    </source>
</evidence>
<name>A0A9X1A705_9HYPH</name>